<evidence type="ECO:0000313" key="1">
    <source>
        <dbReference type="EMBL" id="KAG0145265.1"/>
    </source>
</evidence>
<organism evidence="1 2">
    <name type="scientific">Cronartium quercuum f. sp. fusiforme G11</name>
    <dbReference type="NCBI Taxonomy" id="708437"/>
    <lineage>
        <taxon>Eukaryota</taxon>
        <taxon>Fungi</taxon>
        <taxon>Dikarya</taxon>
        <taxon>Basidiomycota</taxon>
        <taxon>Pucciniomycotina</taxon>
        <taxon>Pucciniomycetes</taxon>
        <taxon>Pucciniales</taxon>
        <taxon>Coleosporiaceae</taxon>
        <taxon>Cronartium</taxon>
    </lineage>
</organism>
<evidence type="ECO:0000313" key="2">
    <source>
        <dbReference type="Proteomes" id="UP000886653"/>
    </source>
</evidence>
<accession>A0A9P6NKJ3</accession>
<dbReference type="EMBL" id="MU167280">
    <property type="protein sequence ID" value="KAG0145265.1"/>
    <property type="molecule type" value="Genomic_DNA"/>
</dbReference>
<gene>
    <name evidence="1" type="ORF">CROQUDRAFT_46094</name>
</gene>
<dbReference type="AlphaFoldDB" id="A0A9P6NKJ3"/>
<proteinExistence type="predicted"/>
<keyword evidence="2" id="KW-1185">Reference proteome</keyword>
<comment type="caution">
    <text evidence="1">The sequence shown here is derived from an EMBL/GenBank/DDBJ whole genome shotgun (WGS) entry which is preliminary data.</text>
</comment>
<dbReference type="OrthoDB" id="8041940at2759"/>
<feature type="non-terminal residue" evidence="1">
    <location>
        <position position="1"/>
    </location>
</feature>
<name>A0A9P6NKJ3_9BASI</name>
<dbReference type="Proteomes" id="UP000886653">
    <property type="component" value="Unassembled WGS sequence"/>
</dbReference>
<sequence>AAKNKKRFDSQFDPDKDGKVKSVLTIYKIADQVKLRNESHMKGEPHWFGPFEIFDSLGKNVYTLVNPDGSLFPHPISGNRLKSVNVKDTSLGKPWALPPWLLQEIKRSDLKISKDLLKRLTKLTNVQQAVVPKIRIAGHFTQDMTLPRYLYWMGLSDVLSP</sequence>
<reference evidence="1" key="1">
    <citation type="submission" date="2013-11" db="EMBL/GenBank/DDBJ databases">
        <title>Genome sequence of the fusiform rust pathogen reveals effectors for host alternation and coevolution with pine.</title>
        <authorList>
            <consortium name="DOE Joint Genome Institute"/>
            <person name="Smith K."/>
            <person name="Pendleton A."/>
            <person name="Kubisiak T."/>
            <person name="Anderson C."/>
            <person name="Salamov A."/>
            <person name="Aerts A."/>
            <person name="Riley R."/>
            <person name="Clum A."/>
            <person name="Lindquist E."/>
            <person name="Ence D."/>
            <person name="Campbell M."/>
            <person name="Kronenberg Z."/>
            <person name="Feau N."/>
            <person name="Dhillon B."/>
            <person name="Hamelin R."/>
            <person name="Burleigh J."/>
            <person name="Smith J."/>
            <person name="Yandell M."/>
            <person name="Nelson C."/>
            <person name="Grigoriev I."/>
            <person name="Davis J."/>
        </authorList>
    </citation>
    <scope>NUCLEOTIDE SEQUENCE</scope>
    <source>
        <strain evidence="1">G11</strain>
    </source>
</reference>
<protein>
    <submittedName>
        <fullName evidence="1">Uncharacterized protein</fullName>
    </submittedName>
</protein>